<reference evidence="1 2" key="1">
    <citation type="submission" date="2015-10" db="EMBL/GenBank/DDBJ databases">
        <title>Draft genomes sequences of Candida glabrata isolates 1A, 1B, 2A, 2B, 3A and 3B.</title>
        <authorList>
            <person name="Haavelsrud O.E."/>
            <person name="Gaustad P."/>
        </authorList>
    </citation>
    <scope>NUCLEOTIDE SEQUENCE [LARGE SCALE GENOMIC DNA]</scope>
    <source>
        <strain evidence="1">910700640</strain>
    </source>
</reference>
<dbReference type="VEuPathDB" id="FungiDB:B1J91_F07953g"/>
<dbReference type="VEuPathDB" id="FungiDB:GVI51_F07513"/>
<organism evidence="1 2">
    <name type="scientific">Candida glabrata</name>
    <name type="common">Yeast</name>
    <name type="synonym">Torulopsis glabrata</name>
    <dbReference type="NCBI Taxonomy" id="5478"/>
    <lineage>
        <taxon>Eukaryota</taxon>
        <taxon>Fungi</taxon>
        <taxon>Dikarya</taxon>
        <taxon>Ascomycota</taxon>
        <taxon>Saccharomycotina</taxon>
        <taxon>Saccharomycetes</taxon>
        <taxon>Saccharomycetales</taxon>
        <taxon>Saccharomycetaceae</taxon>
        <taxon>Nakaseomyces</taxon>
    </lineage>
</organism>
<accession>A0A0W0DV64</accession>
<dbReference type="AlphaFoldDB" id="A0A0W0DV64"/>
<dbReference type="VEuPathDB" id="FungiDB:GWK60_F07491"/>
<dbReference type="Proteomes" id="UP000054886">
    <property type="component" value="Unassembled WGS sequence"/>
</dbReference>
<comment type="caution">
    <text evidence="1">The sequence shown here is derived from an EMBL/GenBank/DDBJ whole genome shotgun (WGS) entry which is preliminary data.</text>
</comment>
<dbReference type="EMBL" id="LLZZ01000141">
    <property type="protein sequence ID" value="KTB00050.1"/>
    <property type="molecule type" value="Genomic_DNA"/>
</dbReference>
<gene>
    <name evidence="1" type="ORF">AO440_001434</name>
</gene>
<protein>
    <submittedName>
        <fullName evidence="1">Stationary phase protein</fullName>
    </submittedName>
</protein>
<name>A0A0W0DV64_CANGB</name>
<dbReference type="PhylomeDB" id="A0A0W0DV64"/>
<evidence type="ECO:0000313" key="2">
    <source>
        <dbReference type="Proteomes" id="UP000054886"/>
    </source>
</evidence>
<evidence type="ECO:0000313" key="1">
    <source>
        <dbReference type="EMBL" id="KTB00050.1"/>
    </source>
</evidence>
<dbReference type="OMA" id="ENIAHKP"/>
<sequence>MQINPRIYSEAQKVAKQPQFKYLVAAMLCAAMVPTAYRRGVTLPHYSQSVLEEVNENIAHKPIEKEKNPSMWGMLKDANKYDLNEEYTYELFSSIM</sequence>
<dbReference type="VEuPathDB" id="FungiDB:CAGL0F07953g"/>
<proteinExistence type="predicted"/>